<comment type="caution">
    <text evidence="1">The sequence shown here is derived from an EMBL/GenBank/DDBJ whole genome shotgun (WGS) entry which is preliminary data.</text>
</comment>
<reference evidence="1 2" key="1">
    <citation type="submission" date="2023-07" db="EMBL/GenBank/DDBJ databases">
        <title>Genomic Encyclopedia of Type Strains, Phase IV (KMG-IV): sequencing the most valuable type-strain genomes for metagenomic binning, comparative biology and taxonomic classification.</title>
        <authorList>
            <person name="Goeker M."/>
        </authorList>
    </citation>
    <scope>NUCLEOTIDE SEQUENCE [LARGE SCALE GENOMIC DNA]</scope>
    <source>
        <strain evidence="1 2">DSM 12751</strain>
    </source>
</reference>
<evidence type="ECO:0000313" key="1">
    <source>
        <dbReference type="EMBL" id="MDQ0165349.1"/>
    </source>
</evidence>
<evidence type="ECO:0000313" key="2">
    <source>
        <dbReference type="Proteomes" id="UP001235840"/>
    </source>
</evidence>
<dbReference type="EMBL" id="JAUSTY010000004">
    <property type="protein sequence ID" value="MDQ0165349.1"/>
    <property type="molecule type" value="Genomic_DNA"/>
</dbReference>
<proteinExistence type="predicted"/>
<organism evidence="1 2">
    <name type="scientific">Caldalkalibacillus horti</name>
    <dbReference type="NCBI Taxonomy" id="77523"/>
    <lineage>
        <taxon>Bacteria</taxon>
        <taxon>Bacillati</taxon>
        <taxon>Bacillota</taxon>
        <taxon>Bacilli</taxon>
        <taxon>Bacillales</taxon>
        <taxon>Bacillaceae</taxon>
        <taxon>Caldalkalibacillus</taxon>
    </lineage>
</organism>
<gene>
    <name evidence="1" type="ORF">J2S11_001249</name>
</gene>
<protein>
    <submittedName>
        <fullName evidence="1">Uncharacterized protein</fullName>
    </submittedName>
</protein>
<keyword evidence="2" id="KW-1185">Reference proteome</keyword>
<dbReference type="RefSeq" id="WP_343834716.1">
    <property type="nucleotide sequence ID" value="NZ_BAAADK010000045.1"/>
</dbReference>
<accession>A0ABT9VWU2</accession>
<sequence>MFPLGGWGLSGVIFHSIGGRFSLVPVRFIAEALGAKDQMIERGQ</sequence>
<dbReference type="Proteomes" id="UP001235840">
    <property type="component" value="Unassembled WGS sequence"/>
</dbReference>
<name>A0ABT9VWU2_9BACI</name>